<reference evidence="2 3" key="1">
    <citation type="submission" date="2021-08" db="EMBL/GenBank/DDBJ databases">
        <authorList>
            <person name="Peeters C."/>
        </authorList>
    </citation>
    <scope>NUCLEOTIDE SEQUENCE [LARGE SCALE GENOMIC DNA]</scope>
    <source>
        <strain evidence="2 3">LMG 21510</strain>
    </source>
</reference>
<evidence type="ECO:0000313" key="2">
    <source>
        <dbReference type="EMBL" id="CAG9165360.1"/>
    </source>
</evidence>
<sequence length="125" mass="14064">MEMPTGDKPIPQKPVISPLHFVEMVNARLRTHPLYRDGMEVYAIPRHAQQPRSMVCAGPPGAIGVCNTIVRIVRGEYDVVPDIDEEWHRRTPDLPASPLRERARAFGPTKTLRQPEPATRPSRAP</sequence>
<accession>A0ABN7Y097</accession>
<evidence type="ECO:0000313" key="3">
    <source>
        <dbReference type="Proteomes" id="UP000721236"/>
    </source>
</evidence>
<proteinExistence type="predicted"/>
<keyword evidence="3" id="KW-1185">Reference proteome</keyword>
<name>A0ABN7Y097_9BURK</name>
<dbReference type="Proteomes" id="UP000721236">
    <property type="component" value="Unassembled WGS sequence"/>
</dbReference>
<organism evidence="2 3">
    <name type="scientific">Cupriavidus respiraculi</name>
    <dbReference type="NCBI Taxonomy" id="195930"/>
    <lineage>
        <taxon>Bacteria</taxon>
        <taxon>Pseudomonadati</taxon>
        <taxon>Pseudomonadota</taxon>
        <taxon>Betaproteobacteria</taxon>
        <taxon>Burkholderiales</taxon>
        <taxon>Burkholderiaceae</taxon>
        <taxon>Cupriavidus</taxon>
    </lineage>
</organism>
<evidence type="ECO:0000256" key="1">
    <source>
        <dbReference type="SAM" id="MobiDB-lite"/>
    </source>
</evidence>
<feature type="region of interest" description="Disordered" evidence="1">
    <location>
        <begin position="88"/>
        <end position="125"/>
    </location>
</feature>
<dbReference type="EMBL" id="CAJZAH010000001">
    <property type="protein sequence ID" value="CAG9165360.1"/>
    <property type="molecule type" value="Genomic_DNA"/>
</dbReference>
<comment type="caution">
    <text evidence="2">The sequence shown here is derived from an EMBL/GenBank/DDBJ whole genome shotgun (WGS) entry which is preliminary data.</text>
</comment>
<dbReference type="RefSeq" id="WP_224038926.1">
    <property type="nucleotide sequence ID" value="NZ_CAJZAH010000001.1"/>
</dbReference>
<gene>
    <name evidence="2" type="ORF">LMG21510_00055</name>
</gene>
<protein>
    <submittedName>
        <fullName evidence="2">Uncharacterized protein</fullName>
    </submittedName>
</protein>